<proteinExistence type="predicted"/>
<name>A0AAP9Y6A5_9ACTO</name>
<dbReference type="EMBL" id="CP066065">
    <property type="protein sequence ID" value="QQC43582.1"/>
    <property type="molecule type" value="Genomic_DNA"/>
</dbReference>
<keyword evidence="2" id="KW-1185">Reference proteome</keyword>
<gene>
    <name evidence="1" type="ORF">I6H42_07295</name>
</gene>
<accession>A0AAP9Y6A5</accession>
<sequence>MSEDWYRHVVRDGHSTDLCRLKDPGGKFAAAMHKDGTPSSFGERGLHPFSLGAPDMRARLTGKLPDGCIVKYGEVAPAFGRPGAAIQLQIWGPDKMTGILRELTLREWEKRGIIQYVQHD</sequence>
<protein>
    <submittedName>
        <fullName evidence="1">Glycohydrolase toxin TNT-related protein</fullName>
    </submittedName>
</protein>
<reference evidence="1 2" key="1">
    <citation type="submission" date="2020-12" db="EMBL/GenBank/DDBJ databases">
        <title>FDA dAtabase for Regulatory Grade micrObial Sequences (FDA-ARGOS): Supporting development and validation of Infectious Disease Dx tests.</title>
        <authorList>
            <person name="Sproer C."/>
            <person name="Gronow S."/>
            <person name="Severitt S."/>
            <person name="Schroder I."/>
            <person name="Tallon L."/>
            <person name="Sadzewicz L."/>
            <person name="Zhao X."/>
            <person name="Boylan J."/>
            <person name="Ott S."/>
            <person name="Bowen H."/>
            <person name="Vavikolanu K."/>
            <person name="Mehta A."/>
            <person name="Aluvathingal J."/>
            <person name="Nadendla S."/>
            <person name="Lowell S."/>
            <person name="Myers T."/>
            <person name="Yan Y."/>
            <person name="Sichtig H."/>
        </authorList>
    </citation>
    <scope>NUCLEOTIDE SEQUENCE [LARGE SCALE GENOMIC DNA]</scope>
    <source>
        <strain evidence="1 2">FDAARGOS_985</strain>
    </source>
</reference>
<evidence type="ECO:0000313" key="2">
    <source>
        <dbReference type="Proteomes" id="UP000595220"/>
    </source>
</evidence>
<evidence type="ECO:0000313" key="1">
    <source>
        <dbReference type="EMBL" id="QQC43582.1"/>
    </source>
</evidence>
<organism evidence="1 2">
    <name type="scientific">Schaalia meyeri</name>
    <dbReference type="NCBI Taxonomy" id="52773"/>
    <lineage>
        <taxon>Bacteria</taxon>
        <taxon>Bacillati</taxon>
        <taxon>Actinomycetota</taxon>
        <taxon>Actinomycetes</taxon>
        <taxon>Actinomycetales</taxon>
        <taxon>Actinomycetaceae</taxon>
        <taxon>Schaalia</taxon>
    </lineage>
</organism>
<dbReference type="AlphaFoldDB" id="A0AAP9Y6A5"/>
<dbReference type="Proteomes" id="UP000595220">
    <property type="component" value="Chromosome"/>
</dbReference>